<keyword evidence="2" id="KW-1185">Reference proteome</keyword>
<comment type="caution">
    <text evidence="1">The sequence shown here is derived from an EMBL/GenBank/DDBJ whole genome shotgun (WGS) entry which is preliminary data.</text>
</comment>
<reference evidence="2" key="1">
    <citation type="journal article" date="2019" name="Int. J. Syst. Evol. Microbiol.">
        <title>The Global Catalogue of Microorganisms (GCM) 10K type strain sequencing project: providing services to taxonomists for standard genome sequencing and annotation.</title>
        <authorList>
            <consortium name="The Broad Institute Genomics Platform"/>
            <consortium name="The Broad Institute Genome Sequencing Center for Infectious Disease"/>
            <person name="Wu L."/>
            <person name="Ma J."/>
        </authorList>
    </citation>
    <scope>NUCLEOTIDE SEQUENCE [LARGE SCALE GENOMIC DNA]</scope>
    <source>
        <strain evidence="2">JCM 8542</strain>
    </source>
</reference>
<protein>
    <submittedName>
        <fullName evidence="1">Uncharacterized protein</fullName>
    </submittedName>
</protein>
<evidence type="ECO:0000313" key="1">
    <source>
        <dbReference type="EMBL" id="GAA0205217.1"/>
    </source>
</evidence>
<proteinExistence type="predicted"/>
<gene>
    <name evidence="1" type="ORF">GCM10008919_05640</name>
</gene>
<organism evidence="1 2">
    <name type="scientific">Selenomonas dianae</name>
    <dbReference type="NCBI Taxonomy" id="135079"/>
    <lineage>
        <taxon>Bacteria</taxon>
        <taxon>Bacillati</taxon>
        <taxon>Bacillota</taxon>
        <taxon>Negativicutes</taxon>
        <taxon>Selenomonadales</taxon>
        <taxon>Selenomonadaceae</taxon>
        <taxon>Selenomonas</taxon>
    </lineage>
</organism>
<dbReference type="EMBL" id="BAAACR010000002">
    <property type="protein sequence ID" value="GAA0205217.1"/>
    <property type="molecule type" value="Genomic_DNA"/>
</dbReference>
<sequence>MKVLPQERERGRAFSWLPNRHHTPQFNAARPWRGGRILSGWERKHKKLM</sequence>
<name>A0ABP3CHF7_9FIRM</name>
<evidence type="ECO:0000313" key="2">
    <source>
        <dbReference type="Proteomes" id="UP001500399"/>
    </source>
</evidence>
<dbReference type="Proteomes" id="UP001500399">
    <property type="component" value="Unassembled WGS sequence"/>
</dbReference>
<accession>A0ABP3CHF7</accession>